<protein>
    <submittedName>
        <fullName evidence="1">Uncharacterized protein</fullName>
    </submittedName>
</protein>
<name>A0A917HXM6_9SPHI</name>
<organism evidence="1 2">
    <name type="scientific">Parapedobacter pyrenivorans</name>
    <dbReference type="NCBI Taxonomy" id="1305674"/>
    <lineage>
        <taxon>Bacteria</taxon>
        <taxon>Pseudomonadati</taxon>
        <taxon>Bacteroidota</taxon>
        <taxon>Sphingobacteriia</taxon>
        <taxon>Sphingobacteriales</taxon>
        <taxon>Sphingobacteriaceae</taxon>
        <taxon>Parapedobacter</taxon>
    </lineage>
</organism>
<keyword evidence="2" id="KW-1185">Reference proteome</keyword>
<gene>
    <name evidence="1" type="ORF">GCM10007415_34300</name>
</gene>
<evidence type="ECO:0000313" key="1">
    <source>
        <dbReference type="EMBL" id="GGG96213.1"/>
    </source>
</evidence>
<proteinExistence type="predicted"/>
<accession>A0A917HXM6</accession>
<dbReference type="AlphaFoldDB" id="A0A917HXM6"/>
<reference evidence="1" key="2">
    <citation type="submission" date="2020-09" db="EMBL/GenBank/DDBJ databases">
        <authorList>
            <person name="Sun Q."/>
            <person name="Zhou Y."/>
        </authorList>
    </citation>
    <scope>NUCLEOTIDE SEQUENCE</scope>
    <source>
        <strain evidence="1">CGMCC 1.12195</strain>
    </source>
</reference>
<dbReference type="RefSeq" id="WP_188507315.1">
    <property type="nucleotide sequence ID" value="NZ_BMER01000004.1"/>
</dbReference>
<dbReference type="Proteomes" id="UP000660862">
    <property type="component" value="Unassembled WGS sequence"/>
</dbReference>
<sequence>MALLTIKIPQNAKSRITEFVKELGGEVISVKRESSDSKKEVLLKEIEQGLSEVKQIRAGKTKSYTMADLLHDKQ</sequence>
<dbReference type="EMBL" id="BMER01000004">
    <property type="protein sequence ID" value="GGG96213.1"/>
    <property type="molecule type" value="Genomic_DNA"/>
</dbReference>
<comment type="caution">
    <text evidence="1">The sequence shown here is derived from an EMBL/GenBank/DDBJ whole genome shotgun (WGS) entry which is preliminary data.</text>
</comment>
<evidence type="ECO:0000313" key="2">
    <source>
        <dbReference type="Proteomes" id="UP000660862"/>
    </source>
</evidence>
<reference evidence="1" key="1">
    <citation type="journal article" date="2014" name="Int. J. Syst. Evol. Microbiol.">
        <title>Complete genome sequence of Corynebacterium casei LMG S-19264T (=DSM 44701T), isolated from a smear-ripened cheese.</title>
        <authorList>
            <consortium name="US DOE Joint Genome Institute (JGI-PGF)"/>
            <person name="Walter F."/>
            <person name="Albersmeier A."/>
            <person name="Kalinowski J."/>
            <person name="Ruckert C."/>
        </authorList>
    </citation>
    <scope>NUCLEOTIDE SEQUENCE</scope>
    <source>
        <strain evidence="1">CGMCC 1.12195</strain>
    </source>
</reference>